<proteinExistence type="predicted"/>
<dbReference type="AlphaFoldDB" id="A0A6C0C7Z3"/>
<accession>A0A6C0C7Z3</accession>
<organism evidence="1">
    <name type="scientific">viral metagenome</name>
    <dbReference type="NCBI Taxonomy" id="1070528"/>
    <lineage>
        <taxon>unclassified sequences</taxon>
        <taxon>metagenomes</taxon>
        <taxon>organismal metagenomes</taxon>
    </lineage>
</organism>
<evidence type="ECO:0000313" key="1">
    <source>
        <dbReference type="EMBL" id="QHT00551.1"/>
    </source>
</evidence>
<dbReference type="EMBL" id="MN739356">
    <property type="protein sequence ID" value="QHT00551.1"/>
    <property type="molecule type" value="Genomic_DNA"/>
</dbReference>
<protein>
    <submittedName>
        <fullName evidence="1">Uncharacterized protein</fullName>
    </submittedName>
</protein>
<reference evidence="1" key="1">
    <citation type="journal article" date="2020" name="Nature">
        <title>Giant virus diversity and host interactions through global metagenomics.</title>
        <authorList>
            <person name="Schulz F."/>
            <person name="Roux S."/>
            <person name="Paez-Espino D."/>
            <person name="Jungbluth S."/>
            <person name="Walsh D.A."/>
            <person name="Denef V.J."/>
            <person name="McMahon K.D."/>
            <person name="Konstantinidis K.T."/>
            <person name="Eloe-Fadrosh E.A."/>
            <person name="Kyrpides N.C."/>
            <person name="Woyke T."/>
        </authorList>
    </citation>
    <scope>NUCLEOTIDE SEQUENCE</scope>
    <source>
        <strain evidence="1">GVMAG-M-3300020192-26</strain>
    </source>
</reference>
<sequence length="111" mass="12915">MRTRDHIKMVAGIYRMIINGGYLVQTIDESSKTEIIDKMGGINVSFEDLCKLLERYSLPELRKILYSFALIIKTNDTSIMESLKLSIQFIERDMILFINDNRRALYGVAKY</sequence>
<name>A0A6C0C7Z3_9ZZZZ</name>